<evidence type="ECO:0000313" key="4">
    <source>
        <dbReference type="Proteomes" id="UP000290289"/>
    </source>
</evidence>
<protein>
    <recommendedName>
        <fullName evidence="5">Pentatricopeptide repeat-containing protein</fullName>
    </recommendedName>
</protein>
<evidence type="ECO:0000256" key="1">
    <source>
        <dbReference type="ARBA" id="ARBA00022737"/>
    </source>
</evidence>
<dbReference type="InterPro" id="IPR046960">
    <property type="entry name" value="PPR_At4g14850-like_plant"/>
</dbReference>
<dbReference type="GO" id="GO:0003723">
    <property type="term" value="F:RNA binding"/>
    <property type="evidence" value="ECO:0007669"/>
    <property type="project" value="InterPro"/>
</dbReference>
<dbReference type="InterPro" id="IPR002885">
    <property type="entry name" value="PPR_rpt"/>
</dbReference>
<dbReference type="Gene3D" id="1.25.40.10">
    <property type="entry name" value="Tetratricopeptide repeat domain"/>
    <property type="match status" value="1"/>
</dbReference>
<dbReference type="AlphaFoldDB" id="A0A498KDM0"/>
<gene>
    <name evidence="3" type="ORF">DVH24_006723</name>
</gene>
<dbReference type="InterPro" id="IPR011990">
    <property type="entry name" value="TPR-like_helical_dom_sf"/>
</dbReference>
<dbReference type="PANTHER" id="PTHR47926:SF533">
    <property type="entry name" value="DYW DOMAIN-CONTAINING PROTEIN"/>
    <property type="match status" value="1"/>
</dbReference>
<dbReference type="Pfam" id="PF01535">
    <property type="entry name" value="PPR"/>
    <property type="match status" value="1"/>
</dbReference>
<evidence type="ECO:0000256" key="2">
    <source>
        <dbReference type="PROSITE-ProRule" id="PRU00708"/>
    </source>
</evidence>
<keyword evidence="1" id="KW-0677">Repeat</keyword>
<proteinExistence type="predicted"/>
<evidence type="ECO:0000313" key="3">
    <source>
        <dbReference type="EMBL" id="RXI05466.1"/>
    </source>
</evidence>
<evidence type="ECO:0008006" key="5">
    <source>
        <dbReference type="Google" id="ProtNLM"/>
    </source>
</evidence>
<organism evidence="3 4">
    <name type="scientific">Malus domestica</name>
    <name type="common">Apple</name>
    <name type="synonym">Pyrus malus</name>
    <dbReference type="NCBI Taxonomy" id="3750"/>
    <lineage>
        <taxon>Eukaryota</taxon>
        <taxon>Viridiplantae</taxon>
        <taxon>Streptophyta</taxon>
        <taxon>Embryophyta</taxon>
        <taxon>Tracheophyta</taxon>
        <taxon>Spermatophyta</taxon>
        <taxon>Magnoliopsida</taxon>
        <taxon>eudicotyledons</taxon>
        <taxon>Gunneridae</taxon>
        <taxon>Pentapetalae</taxon>
        <taxon>rosids</taxon>
        <taxon>fabids</taxon>
        <taxon>Rosales</taxon>
        <taxon>Rosaceae</taxon>
        <taxon>Amygdaloideae</taxon>
        <taxon>Maleae</taxon>
        <taxon>Malus</taxon>
    </lineage>
</organism>
<dbReference type="PROSITE" id="PS51375">
    <property type="entry name" value="PPR"/>
    <property type="match status" value="1"/>
</dbReference>
<keyword evidence="4" id="KW-1185">Reference proteome</keyword>
<reference evidence="3 4" key="1">
    <citation type="submission" date="2018-10" db="EMBL/GenBank/DDBJ databases">
        <title>A high-quality apple genome assembly.</title>
        <authorList>
            <person name="Hu J."/>
        </authorList>
    </citation>
    <scope>NUCLEOTIDE SEQUENCE [LARGE SCALE GENOMIC DNA]</scope>
    <source>
        <strain evidence="4">cv. HFTH1</strain>
        <tissue evidence="3">Young leaf</tissue>
    </source>
</reference>
<dbReference type="GO" id="GO:0009451">
    <property type="term" value="P:RNA modification"/>
    <property type="evidence" value="ECO:0007669"/>
    <property type="project" value="InterPro"/>
</dbReference>
<dbReference type="PANTHER" id="PTHR47926">
    <property type="entry name" value="PENTATRICOPEPTIDE REPEAT-CONTAINING PROTEIN"/>
    <property type="match status" value="1"/>
</dbReference>
<comment type="caution">
    <text evidence="3">The sequence shown here is derived from an EMBL/GenBank/DDBJ whole genome shotgun (WGS) entry which is preliminary data.</text>
</comment>
<sequence>MIFCAIKSCSALLDLHSGEQAHQQALVFGFVSNLFVSSALIDMYSRCGRLMDAWKLFDTIPYRNVVSWTSIITGCVQNDAACQSLPFFKELLIEEIDNEDVSLDHVVLVSILSVGSRVSSKGLS</sequence>
<dbReference type="EMBL" id="RDQH01000328">
    <property type="protein sequence ID" value="RXI05466.1"/>
    <property type="molecule type" value="Genomic_DNA"/>
</dbReference>
<name>A0A498KDM0_MALDO</name>
<dbReference type="FunFam" id="1.25.40.10:FF:000285">
    <property type="entry name" value="Pentatricopeptide repeat-containing protein, chloroplastic"/>
    <property type="match status" value="1"/>
</dbReference>
<dbReference type="Proteomes" id="UP000290289">
    <property type="component" value="Chromosome 2"/>
</dbReference>
<accession>A0A498KDM0</accession>
<feature type="repeat" description="PPR" evidence="2">
    <location>
        <begin position="33"/>
        <end position="67"/>
    </location>
</feature>